<evidence type="ECO:0000256" key="2">
    <source>
        <dbReference type="SAM" id="MobiDB-lite"/>
    </source>
</evidence>
<dbReference type="InterPro" id="IPR013658">
    <property type="entry name" value="SGL"/>
</dbReference>
<organism evidence="4">
    <name type="scientific">Corethron hystrix</name>
    <dbReference type="NCBI Taxonomy" id="216773"/>
    <lineage>
        <taxon>Eukaryota</taxon>
        <taxon>Sar</taxon>
        <taxon>Stramenopiles</taxon>
        <taxon>Ochrophyta</taxon>
        <taxon>Bacillariophyta</taxon>
        <taxon>Coscinodiscophyceae</taxon>
        <taxon>Corethrophycidae</taxon>
        <taxon>Corethrales</taxon>
        <taxon>Corethraceae</taxon>
        <taxon>Corethron</taxon>
    </lineage>
</organism>
<comment type="similarity">
    <text evidence="1">Belongs to the SMP-30/CGR1 family.</text>
</comment>
<dbReference type="GO" id="GO:0004341">
    <property type="term" value="F:gluconolactonase activity"/>
    <property type="evidence" value="ECO:0007669"/>
    <property type="project" value="TreeGrafter"/>
</dbReference>
<evidence type="ECO:0000259" key="3">
    <source>
        <dbReference type="Pfam" id="PF08450"/>
    </source>
</evidence>
<dbReference type="EMBL" id="HBFR01018390">
    <property type="protein sequence ID" value="CAD8886164.1"/>
    <property type="molecule type" value="Transcribed_RNA"/>
</dbReference>
<evidence type="ECO:0000256" key="1">
    <source>
        <dbReference type="ARBA" id="ARBA00008853"/>
    </source>
</evidence>
<sequence length="387" mass="41347">MAALPLSDILSSPPLVAASNPKATRVLLQSSANADTPYRAAVGESIIYDNTINAILWVDIDGKSIHELSLGESGNMVTYGPYSKKVCAISLLSQSVGEDVGDTGWTPPPPGTRDLLIAWEDGFQLCRVRAESSEISVELSEYSDGPETDENGSRLNDGRCDRSGRRFICGGFVPEHEGVSVAVYDVVGGKPFSFGSDSPKTVAALTHGEIEGLDIPDLRVANSTCFSPDGSQMYFADSPKRCIFAYDYNTNGGGGDSDDDDEEYVGDSIHLSNKRTVWSAQNDFVGVPDGSCVDAEGYVWNAVWREGLAPGCVNRIDPKSGEIVCTVGIPENSSQTTCCCFGGPDLDVLFISSAASGRTLDEEPYAGSIYAVKLDVKGLPESRFVWD</sequence>
<dbReference type="AlphaFoldDB" id="A0A7S1BFY8"/>
<dbReference type="SUPFAM" id="SSF63829">
    <property type="entry name" value="Calcium-dependent phosphotriesterase"/>
    <property type="match status" value="1"/>
</dbReference>
<dbReference type="PANTHER" id="PTHR10907:SF47">
    <property type="entry name" value="REGUCALCIN"/>
    <property type="match status" value="1"/>
</dbReference>
<reference evidence="4" key="1">
    <citation type="submission" date="2021-01" db="EMBL/GenBank/DDBJ databases">
        <authorList>
            <person name="Corre E."/>
            <person name="Pelletier E."/>
            <person name="Niang G."/>
            <person name="Scheremetjew M."/>
            <person name="Finn R."/>
            <person name="Kale V."/>
            <person name="Holt S."/>
            <person name="Cochrane G."/>
            <person name="Meng A."/>
            <person name="Brown T."/>
            <person name="Cohen L."/>
        </authorList>
    </citation>
    <scope>NUCLEOTIDE SEQUENCE</scope>
    <source>
        <strain evidence="4">308</strain>
    </source>
</reference>
<name>A0A7S1BFY8_9STRA</name>
<dbReference type="Gene3D" id="2.120.10.30">
    <property type="entry name" value="TolB, C-terminal domain"/>
    <property type="match status" value="1"/>
</dbReference>
<dbReference type="PANTHER" id="PTHR10907">
    <property type="entry name" value="REGUCALCIN"/>
    <property type="match status" value="1"/>
</dbReference>
<accession>A0A7S1BFY8</accession>
<proteinExistence type="inferred from homology"/>
<protein>
    <recommendedName>
        <fullName evidence="3">SMP-30/Gluconolactonase/LRE-like region domain-containing protein</fullName>
    </recommendedName>
</protein>
<dbReference type="GO" id="GO:0005509">
    <property type="term" value="F:calcium ion binding"/>
    <property type="evidence" value="ECO:0007669"/>
    <property type="project" value="TreeGrafter"/>
</dbReference>
<gene>
    <name evidence="4" type="ORF">CHYS00102_LOCUS13362</name>
</gene>
<evidence type="ECO:0000313" key="4">
    <source>
        <dbReference type="EMBL" id="CAD8886164.1"/>
    </source>
</evidence>
<dbReference type="InterPro" id="IPR011042">
    <property type="entry name" value="6-blade_b-propeller_TolB-like"/>
</dbReference>
<feature type="region of interest" description="Disordered" evidence="2">
    <location>
        <begin position="137"/>
        <end position="157"/>
    </location>
</feature>
<feature type="domain" description="SMP-30/Gluconolactonase/LRE-like region" evidence="3">
    <location>
        <begin position="42"/>
        <end position="354"/>
    </location>
</feature>
<dbReference type="Pfam" id="PF08450">
    <property type="entry name" value="SGL"/>
    <property type="match status" value="1"/>
</dbReference>
<dbReference type="GO" id="GO:0019853">
    <property type="term" value="P:L-ascorbic acid biosynthetic process"/>
    <property type="evidence" value="ECO:0007669"/>
    <property type="project" value="TreeGrafter"/>
</dbReference>